<dbReference type="NCBIfam" id="NF047353">
    <property type="entry name" value="tube_lmo2291"/>
    <property type="match status" value="1"/>
</dbReference>
<dbReference type="RefSeq" id="WP_098659910.1">
    <property type="nucleotide sequence ID" value="NZ_NVDQ01000007.1"/>
</dbReference>
<dbReference type="SUPFAM" id="SSF49373">
    <property type="entry name" value="Invasin/intimin cell-adhesion fragments"/>
    <property type="match status" value="1"/>
</dbReference>
<dbReference type="InterPro" id="IPR003343">
    <property type="entry name" value="Big_2"/>
</dbReference>
<reference evidence="2 3" key="1">
    <citation type="submission" date="2017-09" db="EMBL/GenBank/DDBJ databases">
        <title>Large-scale bioinformatics analysis of Bacillus genomes uncovers conserved roles of natural products in bacterial physiology.</title>
        <authorList>
            <consortium name="Agbiome Team Llc"/>
            <person name="Bleich R.M."/>
            <person name="Grubbs K.J."/>
            <person name="Santa Maria K.C."/>
            <person name="Allen S.E."/>
            <person name="Farag S."/>
            <person name="Shank E.A."/>
            <person name="Bowers A."/>
        </authorList>
    </citation>
    <scope>NUCLEOTIDE SEQUENCE [LARGE SCALE GENOMIC DNA]</scope>
    <source>
        <strain evidence="2 3">AFS060282</strain>
    </source>
</reference>
<accession>A0A9X7GA47</accession>
<gene>
    <name evidence="2" type="ORF">COK98_02805</name>
</gene>
<comment type="caution">
    <text evidence="2">The sequence shown here is derived from an EMBL/GenBank/DDBJ whole genome shotgun (WGS) entry which is preliminary data.</text>
</comment>
<name>A0A9X7GA47_BACCE</name>
<dbReference type="AlphaFoldDB" id="A0A9X7GA47"/>
<feature type="domain" description="BIG2" evidence="1">
    <location>
        <begin position="150"/>
        <end position="236"/>
    </location>
</feature>
<evidence type="ECO:0000259" key="1">
    <source>
        <dbReference type="SMART" id="SM00635"/>
    </source>
</evidence>
<dbReference type="EMBL" id="NVDQ01000007">
    <property type="protein sequence ID" value="PFV11217.1"/>
    <property type="molecule type" value="Genomic_DNA"/>
</dbReference>
<sequence length="241" mass="26074">MKRTGFLKNHLFRYYIGPVSTTGDFDEESLMRIGAGISSVEPDNSEDFEDYEYYNLNGGKETDVTSMSLSHSFSGNRFYGDPALEFVRNMLIKVGERQCSFRVIEADGRVLEGVATVSEISPYGGDANSRSTFGFKVTFVGLPRDEHPNTPIKITITPDTTDVETGATVSLKAAALPEEAIQEVVWTSGDEKTAIVDAKGKVTGIAEGTAVIIASSTMDPTIKGTCTVTVTKITTKTNLSK</sequence>
<dbReference type="InterPro" id="IPR008964">
    <property type="entry name" value="Invasin/intimin_cell_adhesion"/>
</dbReference>
<dbReference type="Pfam" id="PF02368">
    <property type="entry name" value="Big_2"/>
    <property type="match status" value="1"/>
</dbReference>
<dbReference type="Proteomes" id="UP000226257">
    <property type="component" value="Unassembled WGS sequence"/>
</dbReference>
<evidence type="ECO:0000313" key="3">
    <source>
        <dbReference type="Proteomes" id="UP000226257"/>
    </source>
</evidence>
<dbReference type="SMART" id="SM00635">
    <property type="entry name" value="BID_2"/>
    <property type="match status" value="1"/>
</dbReference>
<dbReference type="Gene3D" id="2.60.40.1080">
    <property type="match status" value="1"/>
</dbReference>
<evidence type="ECO:0000313" key="2">
    <source>
        <dbReference type="EMBL" id="PFV11217.1"/>
    </source>
</evidence>
<proteinExistence type="predicted"/>
<organism evidence="2 3">
    <name type="scientific">Bacillus cereus</name>
    <dbReference type="NCBI Taxonomy" id="1396"/>
    <lineage>
        <taxon>Bacteria</taxon>
        <taxon>Bacillati</taxon>
        <taxon>Bacillota</taxon>
        <taxon>Bacilli</taxon>
        <taxon>Bacillales</taxon>
        <taxon>Bacillaceae</taxon>
        <taxon>Bacillus</taxon>
        <taxon>Bacillus cereus group</taxon>
    </lineage>
</organism>
<protein>
    <recommendedName>
        <fullName evidence="1">BIG2 domain-containing protein</fullName>
    </recommendedName>
</protein>